<evidence type="ECO:0000259" key="1">
    <source>
        <dbReference type="Pfam" id="PF13304"/>
    </source>
</evidence>
<dbReference type="EMBL" id="CP032694">
    <property type="protein sequence ID" value="AYG59980.1"/>
    <property type="molecule type" value="Genomic_DNA"/>
</dbReference>
<dbReference type="PANTHER" id="PTHR43581">
    <property type="entry name" value="ATP/GTP PHOSPHATASE"/>
    <property type="match status" value="1"/>
</dbReference>
<reference evidence="2 3" key="1">
    <citation type="submission" date="2018-10" db="EMBL/GenBank/DDBJ databases">
        <title>Rhizobium etli, R. leguminosarum and a new Rhizobium genospecies from Phaseolus dumosus.</title>
        <authorList>
            <person name="Ramirez-Puebla S.T."/>
            <person name="Rogel-Hernandez M.A."/>
            <person name="Guerrero G."/>
            <person name="Ormeno-Orrillo E."/>
            <person name="Martinez-Romero J.C."/>
            <person name="Negrete-Yankelevich S."/>
            <person name="Martinez-Romero E."/>
        </authorList>
    </citation>
    <scope>NUCLEOTIDE SEQUENCE [LARGE SCALE GENOMIC DNA]</scope>
    <source>
        <strain evidence="2 3">CCGE525</strain>
    </source>
</reference>
<gene>
    <name evidence="2" type="ORF">CCGE525_15040</name>
</gene>
<dbReference type="KEGG" id="rjg:CCGE525_15040"/>
<dbReference type="CDD" id="cd00267">
    <property type="entry name" value="ABC_ATPase"/>
    <property type="match status" value="1"/>
</dbReference>
<dbReference type="GO" id="GO:0016887">
    <property type="term" value="F:ATP hydrolysis activity"/>
    <property type="evidence" value="ECO:0007669"/>
    <property type="project" value="InterPro"/>
</dbReference>
<dbReference type="InterPro" id="IPR027417">
    <property type="entry name" value="P-loop_NTPase"/>
</dbReference>
<keyword evidence="3" id="KW-1185">Reference proteome</keyword>
<feature type="domain" description="ATPase AAA-type core" evidence="1">
    <location>
        <begin position="200"/>
        <end position="475"/>
    </location>
</feature>
<dbReference type="Gene3D" id="3.40.50.300">
    <property type="entry name" value="P-loop containing nucleotide triphosphate hydrolases"/>
    <property type="match status" value="1"/>
</dbReference>
<dbReference type="PANTHER" id="PTHR43581:SF2">
    <property type="entry name" value="EXCINUCLEASE ATPASE SUBUNIT"/>
    <property type="match status" value="1"/>
</dbReference>
<evidence type="ECO:0000313" key="3">
    <source>
        <dbReference type="Proteomes" id="UP000282195"/>
    </source>
</evidence>
<dbReference type="SUPFAM" id="SSF52540">
    <property type="entry name" value="P-loop containing nucleoside triphosphate hydrolases"/>
    <property type="match status" value="1"/>
</dbReference>
<dbReference type="GO" id="GO:0005524">
    <property type="term" value="F:ATP binding"/>
    <property type="evidence" value="ECO:0007669"/>
    <property type="project" value="UniProtKB-KW"/>
</dbReference>
<dbReference type="Pfam" id="PF13304">
    <property type="entry name" value="AAA_21"/>
    <property type="match status" value="1"/>
</dbReference>
<protein>
    <submittedName>
        <fullName evidence="2">ATP-binding protein</fullName>
    </submittedName>
</protein>
<dbReference type="InterPro" id="IPR003959">
    <property type="entry name" value="ATPase_AAA_core"/>
</dbReference>
<dbReference type="InterPro" id="IPR051396">
    <property type="entry name" value="Bact_Antivir_Def_Nuclease"/>
</dbReference>
<dbReference type="RefSeq" id="WP_120704976.1">
    <property type="nucleotide sequence ID" value="NZ_CP032694.1"/>
</dbReference>
<name>A0A387FKP7_9HYPH</name>
<sequence>MQVVFRGRAGRSLRTPTDSGDVLELIENDWDDYGHATTFNTACRIGGEILDLGSVKILFDGKTSSRGVLREAVSAGWDGVLPVPDLSYVSVPSEISFYEQLVSLLGEEGASEVAIALRDASYLINVRNDDEAVRMSKAPGFGSSLQRERGAQNAFQDGWKVFAQQMATANNLDFRYLDANGVIREILFRYRSPTPLPHDINVLIGPNGIGKSQLLHQIVRDWIDDDDSKPAESPGFITRPSLSQIVVLSYSPFERFPITMEREDFQDQDVYRYFGLRGPAEAGNVPVNEDVLSLEVPKEATARSLISCVSDDVRFRAMRAWAKKLATAEEVLRSAFSFDFAAVEVERDDPSTFASKAIMGPHPVFDGPNGEQFVRISSQELPQLVPDRIVDRLRARTGVVFFKDGAPLHLSSGQRLFSYIIINLLGVMRRNSLILIDEPELFLHPTLEIQLVDMLKEILKQFNSKALFATHSIVAVREVPADCVHVFARTDDGIVVNTPPFQTFGGDVQRITSYVFGDRAVSKPFEAWIKEQLQERSASDLINLLRDELNEEMIIQIAAMGRAI</sequence>
<keyword evidence="2" id="KW-0547">Nucleotide-binding</keyword>
<keyword evidence="2" id="KW-0067">ATP-binding</keyword>
<organism evidence="2 3">
    <name type="scientific">Rhizobium jaguaris</name>
    <dbReference type="NCBI Taxonomy" id="1312183"/>
    <lineage>
        <taxon>Bacteria</taxon>
        <taxon>Pseudomonadati</taxon>
        <taxon>Pseudomonadota</taxon>
        <taxon>Alphaproteobacteria</taxon>
        <taxon>Hyphomicrobiales</taxon>
        <taxon>Rhizobiaceae</taxon>
        <taxon>Rhizobium/Agrobacterium group</taxon>
        <taxon>Rhizobium</taxon>
    </lineage>
</organism>
<dbReference type="AlphaFoldDB" id="A0A387FKP7"/>
<dbReference type="Proteomes" id="UP000282195">
    <property type="component" value="Chromosome"/>
</dbReference>
<dbReference type="OrthoDB" id="9816534at2"/>
<proteinExistence type="predicted"/>
<evidence type="ECO:0000313" key="2">
    <source>
        <dbReference type="EMBL" id="AYG59980.1"/>
    </source>
</evidence>
<accession>A0A387FKP7</accession>